<dbReference type="InterPro" id="IPR032284">
    <property type="entry name" value="RecQ_Zn-bd"/>
</dbReference>
<evidence type="ECO:0000256" key="19">
    <source>
        <dbReference type="ARBA" id="ARBA00034617"/>
    </source>
</evidence>
<evidence type="ECO:0000256" key="15">
    <source>
        <dbReference type="ARBA" id="ARBA00023204"/>
    </source>
</evidence>
<dbReference type="GO" id="GO:0010605">
    <property type="term" value="P:negative regulation of macromolecule metabolic process"/>
    <property type="evidence" value="ECO:0007669"/>
    <property type="project" value="UniProtKB-ARBA"/>
</dbReference>
<dbReference type="Pfam" id="PF00270">
    <property type="entry name" value="DEAD"/>
    <property type="match status" value="1"/>
</dbReference>
<dbReference type="SMART" id="SM00490">
    <property type="entry name" value="HELICc"/>
    <property type="match status" value="1"/>
</dbReference>
<keyword evidence="8 21" id="KW-0547">Nucleotide-binding</keyword>
<evidence type="ECO:0000256" key="18">
    <source>
        <dbReference type="ARBA" id="ARBA00023306"/>
    </source>
</evidence>
<dbReference type="Gene3D" id="6.10.250.2460">
    <property type="match status" value="1"/>
</dbReference>
<keyword evidence="17 21" id="KW-0539">Nucleus</keyword>
<evidence type="ECO:0000256" key="8">
    <source>
        <dbReference type="ARBA" id="ARBA00022741"/>
    </source>
</evidence>
<dbReference type="GO" id="GO:0005694">
    <property type="term" value="C:chromosome"/>
    <property type="evidence" value="ECO:0007669"/>
    <property type="project" value="TreeGrafter"/>
</dbReference>
<dbReference type="GO" id="GO:0005654">
    <property type="term" value="C:nucleoplasm"/>
    <property type="evidence" value="ECO:0007669"/>
    <property type="project" value="UniProtKB-SubCell"/>
</dbReference>
<evidence type="ECO:0000259" key="23">
    <source>
        <dbReference type="PROSITE" id="PS51194"/>
    </source>
</evidence>
<accession>S4RIL8</accession>
<keyword evidence="12" id="KW-0862">Zinc</keyword>
<dbReference type="GO" id="GO:0016887">
    <property type="term" value="F:ATP hydrolysis activity"/>
    <property type="evidence" value="ECO:0007669"/>
    <property type="project" value="RHEA"/>
</dbReference>
<dbReference type="HOGENOM" id="CLU_001103_9_4_1"/>
<dbReference type="SMART" id="SM00487">
    <property type="entry name" value="DEXDc"/>
    <property type="match status" value="1"/>
</dbReference>
<proteinExistence type="inferred from homology"/>
<comment type="similarity">
    <text evidence="3 21">Belongs to the helicase family. RecQ subfamily.</text>
</comment>
<dbReference type="GO" id="GO:0005524">
    <property type="term" value="F:ATP binding"/>
    <property type="evidence" value="ECO:0007669"/>
    <property type="project" value="UniProtKB-KW"/>
</dbReference>
<evidence type="ECO:0000256" key="5">
    <source>
        <dbReference type="ARBA" id="ARBA00022618"/>
    </source>
</evidence>
<evidence type="ECO:0000256" key="21">
    <source>
        <dbReference type="RuleBase" id="RU364117"/>
    </source>
</evidence>
<dbReference type="InterPro" id="IPR011545">
    <property type="entry name" value="DEAD/DEAH_box_helicase_dom"/>
</dbReference>
<dbReference type="InterPro" id="IPR014001">
    <property type="entry name" value="Helicase_ATP-bd"/>
</dbReference>
<dbReference type="OMA" id="CRWQFLL"/>
<dbReference type="GO" id="GO:0045934">
    <property type="term" value="P:negative regulation of nucleobase-containing compound metabolic process"/>
    <property type="evidence" value="ECO:0007669"/>
    <property type="project" value="UniProtKB-ARBA"/>
</dbReference>
<comment type="cofactor">
    <cofactor evidence="1">
        <name>Zn(2+)</name>
        <dbReference type="ChEBI" id="CHEBI:29105"/>
    </cofactor>
</comment>
<dbReference type="NCBIfam" id="TIGR00614">
    <property type="entry name" value="recQ_fam"/>
    <property type="match status" value="1"/>
</dbReference>
<organism evidence="24">
    <name type="scientific">Petromyzon marinus</name>
    <name type="common">Sea lamprey</name>
    <dbReference type="NCBI Taxonomy" id="7757"/>
    <lineage>
        <taxon>Eukaryota</taxon>
        <taxon>Metazoa</taxon>
        <taxon>Chordata</taxon>
        <taxon>Craniata</taxon>
        <taxon>Vertebrata</taxon>
        <taxon>Cyclostomata</taxon>
        <taxon>Hyperoartia</taxon>
        <taxon>Petromyzontiformes</taxon>
        <taxon>Petromyzontidae</taxon>
        <taxon>Petromyzon</taxon>
    </lineage>
</organism>
<evidence type="ECO:0000256" key="9">
    <source>
        <dbReference type="ARBA" id="ARBA00022763"/>
    </source>
</evidence>
<dbReference type="GO" id="GO:0003677">
    <property type="term" value="F:DNA binding"/>
    <property type="evidence" value="ECO:0007669"/>
    <property type="project" value="UniProtKB-KW"/>
</dbReference>
<dbReference type="InterPro" id="IPR027417">
    <property type="entry name" value="P-loop_NTPase"/>
</dbReference>
<evidence type="ECO:0000256" key="6">
    <source>
        <dbReference type="ARBA" id="ARBA00022705"/>
    </source>
</evidence>
<feature type="domain" description="Helicase C-terminal" evidence="23">
    <location>
        <begin position="225"/>
        <end position="383"/>
    </location>
</feature>
<dbReference type="SUPFAM" id="SSF52540">
    <property type="entry name" value="P-loop containing nucleoside triphosphate hydrolases"/>
    <property type="match status" value="1"/>
</dbReference>
<keyword evidence="11 21" id="KW-0347">Helicase</keyword>
<keyword evidence="4" id="KW-0597">Phosphoprotein</keyword>
<evidence type="ECO:0000256" key="16">
    <source>
        <dbReference type="ARBA" id="ARBA00023235"/>
    </source>
</evidence>
<evidence type="ECO:0000256" key="7">
    <source>
        <dbReference type="ARBA" id="ARBA00022723"/>
    </source>
</evidence>
<dbReference type="InterPro" id="IPR001650">
    <property type="entry name" value="Helicase_C-like"/>
</dbReference>
<dbReference type="PROSITE" id="PS51192">
    <property type="entry name" value="HELICASE_ATP_BIND_1"/>
    <property type="match status" value="1"/>
</dbReference>
<evidence type="ECO:0000256" key="17">
    <source>
        <dbReference type="ARBA" id="ARBA00023242"/>
    </source>
</evidence>
<keyword evidence="9" id="KW-0227">DNA damage</keyword>
<name>S4RIL8_PETMA</name>
<evidence type="ECO:0000256" key="20">
    <source>
        <dbReference type="ARBA" id="ARBA00049360"/>
    </source>
</evidence>
<dbReference type="Ensembl" id="ENSPMAT00000005069.1">
    <property type="protein sequence ID" value="ENSPMAP00000005050.1"/>
    <property type="gene ID" value="ENSPMAG00000004572.1"/>
</dbReference>
<keyword evidence="16" id="KW-0413">Isomerase</keyword>
<dbReference type="AlphaFoldDB" id="S4RIL8"/>
<sequence length="606" mass="66926">VRDTLGRVFGFEAFRSALQEDAARAVASGTKDVFVSMPTGAGKSLCYQLPAVMAPGVSLVICPLIALIQDQLDHLHQLNIPARTLNSKMGAHERQAVVEDLHADPPSLKMLYITPEMAATHSFGAVLGRLASRQLLSCLVVDEAHCVSQWGHDFRPDYLKLGRLRSLLRGVPCVALTATATKQVQEDIVSILSLDKPAIFKSSCFRPNLFYNVSYKEVIQDPYKDLTQFCLKALGKKNAAGGFDGSGIVYSRTRESCDMLAHELTKRGVKTKAYHAGLKTDDRSKVQVEWMEGETPVIVATISFGMGVDKANVRFVAHWNIAKSMAGYYQESGRAGRDGKPAFCRLYYCRKERGQVSFLISKDIAAMFQDDTGKVSETDKAAMAGFEALVNFCEKLGCRHKAIAQYFGDKIADCRSACDSCKDSALVVQDLDALQKVGSSKSFGRTAIQQPQKASGPFGFDRDLYAGGRRGYGFERYEEDDEGGSSSGNQEEALRLKKEWNDLYRHQISLRKSEDADHFSAPDPDCPLLDASSRKVSKLTVKVREHCMQKLLEALEGNETCCTQSDSGARDRGDVDARSYAIDLEYEIFKASKMSNLYKAMCLKKV</sequence>
<dbReference type="Gene3D" id="3.40.50.300">
    <property type="entry name" value="P-loop containing nucleotide triphosphate hydrolases"/>
    <property type="match status" value="2"/>
</dbReference>
<keyword evidence="13 21" id="KW-0067">ATP-binding</keyword>
<evidence type="ECO:0000256" key="3">
    <source>
        <dbReference type="ARBA" id="ARBA00005446"/>
    </source>
</evidence>
<keyword evidence="10 21" id="KW-0378">Hydrolase</keyword>
<evidence type="ECO:0000256" key="11">
    <source>
        <dbReference type="ARBA" id="ARBA00022806"/>
    </source>
</evidence>
<dbReference type="CDD" id="cd18794">
    <property type="entry name" value="SF2_C_RecQ"/>
    <property type="match status" value="1"/>
</dbReference>
<protein>
    <recommendedName>
        <fullName evidence="21">ATP-dependent DNA helicase</fullName>
        <ecNumber evidence="21">5.6.2.4</ecNumber>
    </recommendedName>
</protein>
<dbReference type="GO" id="GO:0006260">
    <property type="term" value="P:DNA replication"/>
    <property type="evidence" value="ECO:0007669"/>
    <property type="project" value="UniProtKB-KW"/>
</dbReference>
<evidence type="ECO:0000256" key="2">
    <source>
        <dbReference type="ARBA" id="ARBA00004642"/>
    </source>
</evidence>
<evidence type="ECO:0000256" key="12">
    <source>
        <dbReference type="ARBA" id="ARBA00022833"/>
    </source>
</evidence>
<keyword evidence="6" id="KW-0235">DNA replication</keyword>
<dbReference type="GO" id="GO:0000724">
    <property type="term" value="P:double-strand break repair via homologous recombination"/>
    <property type="evidence" value="ECO:0007669"/>
    <property type="project" value="TreeGrafter"/>
</dbReference>
<dbReference type="Gene3D" id="6.10.250.3140">
    <property type="match status" value="1"/>
</dbReference>
<keyword evidence="14" id="KW-0238">DNA-binding</keyword>
<evidence type="ECO:0000256" key="14">
    <source>
        <dbReference type="ARBA" id="ARBA00023125"/>
    </source>
</evidence>
<dbReference type="InterPro" id="IPR004589">
    <property type="entry name" value="DNA_helicase_ATP-dep_RecQ"/>
</dbReference>
<dbReference type="Pfam" id="PF00271">
    <property type="entry name" value="Helicase_C"/>
    <property type="match status" value="1"/>
</dbReference>
<dbReference type="FunFam" id="3.40.50.300:FF:000614">
    <property type="entry name" value="ATP-dependent DNA helicase"/>
    <property type="match status" value="1"/>
</dbReference>
<dbReference type="GeneTree" id="ENSGT00940000157800"/>
<dbReference type="Pfam" id="PF16124">
    <property type="entry name" value="RecQ_Zn_bind"/>
    <property type="match status" value="1"/>
</dbReference>
<dbReference type="GO" id="GO:0009378">
    <property type="term" value="F:four-way junction helicase activity"/>
    <property type="evidence" value="ECO:0007669"/>
    <property type="project" value="TreeGrafter"/>
</dbReference>
<comment type="catalytic activity">
    <reaction evidence="20 21">
        <text>ATP + H2O = ADP + phosphate + H(+)</text>
        <dbReference type="Rhea" id="RHEA:13065"/>
        <dbReference type="ChEBI" id="CHEBI:15377"/>
        <dbReference type="ChEBI" id="CHEBI:15378"/>
        <dbReference type="ChEBI" id="CHEBI:30616"/>
        <dbReference type="ChEBI" id="CHEBI:43474"/>
        <dbReference type="ChEBI" id="CHEBI:456216"/>
    </reaction>
</comment>
<keyword evidence="5" id="KW-0132">Cell division</keyword>
<feature type="domain" description="Helicase ATP-binding" evidence="22">
    <location>
        <begin position="24"/>
        <end position="198"/>
    </location>
</feature>
<dbReference type="GO" id="GO:0051301">
    <property type="term" value="P:cell division"/>
    <property type="evidence" value="ECO:0007669"/>
    <property type="project" value="UniProtKB-KW"/>
</dbReference>
<dbReference type="GO" id="GO:0005737">
    <property type="term" value="C:cytoplasm"/>
    <property type="evidence" value="ECO:0007669"/>
    <property type="project" value="TreeGrafter"/>
</dbReference>
<dbReference type="InterPro" id="IPR002464">
    <property type="entry name" value="DNA/RNA_helicase_DEAH_CS"/>
</dbReference>
<evidence type="ECO:0000256" key="10">
    <source>
        <dbReference type="ARBA" id="ARBA00022801"/>
    </source>
</evidence>
<evidence type="ECO:0000256" key="1">
    <source>
        <dbReference type="ARBA" id="ARBA00001947"/>
    </source>
</evidence>
<evidence type="ECO:0000259" key="22">
    <source>
        <dbReference type="PROSITE" id="PS51192"/>
    </source>
</evidence>
<dbReference type="PROSITE" id="PS51194">
    <property type="entry name" value="HELICASE_CTER"/>
    <property type="match status" value="1"/>
</dbReference>
<dbReference type="PANTHER" id="PTHR13710:SF152">
    <property type="entry name" value="ATP-DEPENDENT DNA HELICASE Q5"/>
    <property type="match status" value="1"/>
</dbReference>
<dbReference type="STRING" id="7757.ENSPMAP00000005050"/>
<evidence type="ECO:0000256" key="13">
    <source>
        <dbReference type="ARBA" id="ARBA00022840"/>
    </source>
</evidence>
<reference evidence="24" key="1">
    <citation type="submission" date="2025-08" db="UniProtKB">
        <authorList>
            <consortium name="Ensembl"/>
        </authorList>
    </citation>
    <scope>IDENTIFICATION</scope>
</reference>
<keyword evidence="7" id="KW-0479">Metal-binding</keyword>
<keyword evidence="15" id="KW-0234">DNA repair</keyword>
<reference evidence="24" key="2">
    <citation type="submission" date="2025-09" db="UniProtKB">
        <authorList>
            <consortium name="Ensembl"/>
        </authorList>
    </citation>
    <scope>IDENTIFICATION</scope>
</reference>
<dbReference type="FunFam" id="3.40.50.300:FF:000444">
    <property type="entry name" value="ATP-dependent DNA helicase"/>
    <property type="match status" value="1"/>
</dbReference>
<dbReference type="GO" id="GO:0043138">
    <property type="term" value="F:3'-5' DNA helicase activity"/>
    <property type="evidence" value="ECO:0007669"/>
    <property type="project" value="UniProtKB-EC"/>
</dbReference>
<dbReference type="EC" id="5.6.2.4" evidence="21"/>
<dbReference type="PROSITE" id="PS00690">
    <property type="entry name" value="DEAH_ATP_HELICASE"/>
    <property type="match status" value="1"/>
</dbReference>
<comment type="subcellular location">
    <subcellularLocation>
        <location evidence="2">Nucleus</location>
        <location evidence="2">Nucleoplasm</location>
    </subcellularLocation>
</comment>
<keyword evidence="18" id="KW-0131">Cell cycle</keyword>
<dbReference type="GO" id="GO:0046872">
    <property type="term" value="F:metal ion binding"/>
    <property type="evidence" value="ECO:0007669"/>
    <property type="project" value="UniProtKB-KW"/>
</dbReference>
<evidence type="ECO:0000256" key="4">
    <source>
        <dbReference type="ARBA" id="ARBA00022553"/>
    </source>
</evidence>
<evidence type="ECO:0000313" key="24">
    <source>
        <dbReference type="Ensembl" id="ENSPMAP00000005050.1"/>
    </source>
</evidence>
<dbReference type="PANTHER" id="PTHR13710">
    <property type="entry name" value="DNA HELICASE RECQ FAMILY MEMBER"/>
    <property type="match status" value="1"/>
</dbReference>
<comment type="catalytic activity">
    <reaction evidence="19 21">
        <text>Couples ATP hydrolysis with the unwinding of duplex DNA by translocating in the 3'-5' direction.</text>
        <dbReference type="EC" id="5.6.2.4"/>
    </reaction>
</comment>